<organism evidence="2">
    <name type="scientific">Chlorella vulgaris</name>
    <name type="common">Green alga</name>
    <dbReference type="NCBI Taxonomy" id="3077"/>
    <lineage>
        <taxon>Eukaryota</taxon>
        <taxon>Viridiplantae</taxon>
        <taxon>Chlorophyta</taxon>
        <taxon>core chlorophytes</taxon>
        <taxon>Trebouxiophyceae</taxon>
        <taxon>Chlorellales</taxon>
        <taxon>Chlorellaceae</taxon>
        <taxon>Chlorella clade</taxon>
        <taxon>Chlorella</taxon>
    </lineage>
</organism>
<keyword evidence="2" id="KW-0934">Plastid</keyword>
<dbReference type="EMBL" id="AB001684">
    <property type="protein sequence ID" value="BAA57954.1"/>
    <property type="molecule type" value="Genomic_DNA"/>
</dbReference>
<sequence>MWLEKLLDKTLCFLIPFFYFLFFNRSTGFCLLIKTFFIPFLDSTSFSFFF</sequence>
<dbReference type="RefSeq" id="NP_045878.1">
    <property type="nucleotide sequence ID" value="NC_001865.1"/>
</dbReference>
<keyword evidence="2" id="KW-0150">Chloroplast</keyword>
<evidence type="ECO:0000313" key="2">
    <source>
        <dbReference type="EMBL" id="BAA57954.1"/>
    </source>
</evidence>
<reference evidence="2" key="1">
    <citation type="journal article" date="1997" name="Proc. Natl. Acad. Sci. U.S.A.">
        <title>Complete nucleotide sequence of the chloroplast genome from the green alga Chlorella vulgaris: the existence of genes possibly involved in chloroplast division.</title>
        <authorList>
            <person name="Wakasugi T."/>
            <person name="Nagai T."/>
            <person name="Kapoor M."/>
            <person name="Sugita M."/>
            <person name="Ito M."/>
            <person name="Ito S."/>
            <person name="Tsudzuki J."/>
            <person name="Nakashima K."/>
            <person name="Tsudzuki T."/>
            <person name="Suzuki Y."/>
            <person name="Hamada A."/>
            <person name="Ohta T."/>
            <person name="Inamura A."/>
            <person name="Yoshinaga K."/>
            <person name="Sugiura M."/>
        </authorList>
    </citation>
    <scope>NUCLEOTIDE SEQUENCE</scope>
</reference>
<proteinExistence type="predicted"/>
<dbReference type="AlphaFoldDB" id="V9H0S6"/>
<geneLocation type="chloroplast" evidence="2"/>
<name>V9H0S6_CHLVU</name>
<keyword evidence="1" id="KW-1133">Transmembrane helix</keyword>
<dbReference type="GeneID" id="1457457"/>
<evidence type="ECO:0000256" key="1">
    <source>
        <dbReference type="SAM" id="Phobius"/>
    </source>
</evidence>
<keyword evidence="1" id="KW-0472">Membrane</keyword>
<accession>V9H0S6</accession>
<protein>
    <submittedName>
        <fullName evidence="2">Uncharacterized protein</fullName>
    </submittedName>
</protein>
<keyword evidence="1" id="KW-0812">Transmembrane</keyword>
<feature type="transmembrane region" description="Helical" evidence="1">
    <location>
        <begin position="12"/>
        <end position="41"/>
    </location>
</feature>